<keyword evidence="1" id="KW-0732">Signal</keyword>
<gene>
    <name evidence="2" type="ORF">JOB18_043920</name>
</gene>
<name>A0AAV6R3B8_SOLSE</name>
<organism evidence="2 3">
    <name type="scientific">Solea senegalensis</name>
    <name type="common">Senegalese sole</name>
    <dbReference type="NCBI Taxonomy" id="28829"/>
    <lineage>
        <taxon>Eukaryota</taxon>
        <taxon>Metazoa</taxon>
        <taxon>Chordata</taxon>
        <taxon>Craniata</taxon>
        <taxon>Vertebrata</taxon>
        <taxon>Euteleostomi</taxon>
        <taxon>Actinopterygii</taxon>
        <taxon>Neopterygii</taxon>
        <taxon>Teleostei</taxon>
        <taxon>Neoteleostei</taxon>
        <taxon>Acanthomorphata</taxon>
        <taxon>Carangaria</taxon>
        <taxon>Pleuronectiformes</taxon>
        <taxon>Pleuronectoidei</taxon>
        <taxon>Soleidae</taxon>
        <taxon>Solea</taxon>
    </lineage>
</organism>
<dbReference type="AlphaFoldDB" id="A0AAV6R3B8"/>
<protein>
    <submittedName>
        <fullName evidence="2">Uncharacterized protein</fullName>
    </submittedName>
</protein>
<proteinExistence type="predicted"/>
<comment type="caution">
    <text evidence="2">The sequence shown here is derived from an EMBL/GenBank/DDBJ whole genome shotgun (WGS) entry which is preliminary data.</text>
</comment>
<dbReference type="Proteomes" id="UP000693946">
    <property type="component" value="Linkage Group LG21"/>
</dbReference>
<evidence type="ECO:0000256" key="1">
    <source>
        <dbReference type="SAM" id="SignalP"/>
    </source>
</evidence>
<reference evidence="2 3" key="1">
    <citation type="journal article" date="2021" name="Sci. Rep.">
        <title>Chromosome anchoring in Senegalese sole (Solea senegalensis) reveals sex-associated markers and genome rearrangements in flatfish.</title>
        <authorList>
            <person name="Guerrero-Cozar I."/>
            <person name="Gomez-Garrido J."/>
            <person name="Berbel C."/>
            <person name="Martinez-Blanch J.F."/>
            <person name="Alioto T."/>
            <person name="Claros M.G."/>
            <person name="Gagnaire P.A."/>
            <person name="Manchado M."/>
        </authorList>
    </citation>
    <scope>NUCLEOTIDE SEQUENCE [LARGE SCALE GENOMIC DNA]</scope>
    <source>
        <strain evidence="2">Sse05_10M</strain>
    </source>
</reference>
<evidence type="ECO:0000313" key="3">
    <source>
        <dbReference type="Proteomes" id="UP000693946"/>
    </source>
</evidence>
<feature type="signal peptide" evidence="1">
    <location>
        <begin position="1"/>
        <end position="20"/>
    </location>
</feature>
<evidence type="ECO:0000313" key="2">
    <source>
        <dbReference type="EMBL" id="KAG7499623.1"/>
    </source>
</evidence>
<dbReference type="EMBL" id="JAGKHQ010000014">
    <property type="protein sequence ID" value="KAG7499623.1"/>
    <property type="molecule type" value="Genomic_DNA"/>
</dbReference>
<feature type="chain" id="PRO_5043865613" evidence="1">
    <location>
        <begin position="21"/>
        <end position="78"/>
    </location>
</feature>
<sequence length="78" mass="8379">MICRLFVCLFACVHVDFLLASSSGRTVDVSRPSVLDDFNALVRQHGMGDDAVVVNHIKGECPPASTSQSQVPESKMAS</sequence>
<accession>A0AAV6R3B8</accession>
<keyword evidence="3" id="KW-1185">Reference proteome</keyword>